<evidence type="ECO:0000313" key="2">
    <source>
        <dbReference type="Proteomes" id="UP000431901"/>
    </source>
</evidence>
<evidence type="ECO:0000313" key="1">
    <source>
        <dbReference type="EMBL" id="MXQ63375.1"/>
    </source>
</evidence>
<dbReference type="RefSeq" id="WP_161101545.1">
    <property type="nucleotide sequence ID" value="NZ_JBHLYI010000002.1"/>
</dbReference>
<dbReference type="AlphaFoldDB" id="A0A6I4W4N3"/>
<dbReference type="EMBL" id="WUTW01000001">
    <property type="protein sequence ID" value="MXQ63375.1"/>
    <property type="molecule type" value="Genomic_DNA"/>
</dbReference>
<accession>A0A6I4W4N3</accession>
<reference evidence="1 2" key="1">
    <citation type="submission" date="2019-12" db="EMBL/GenBank/DDBJ databases">
        <title>Nocardia macrotermitis sp. nov. and Nocardia aurantia sp. nov., isolated from the gut of the fungus growing-termite Macrotermes natalensis.</title>
        <authorList>
            <person name="Christine B."/>
            <person name="Rene B."/>
        </authorList>
    </citation>
    <scope>NUCLEOTIDE SEQUENCE [LARGE SCALE GENOMIC DNA]</scope>
    <source>
        <strain evidence="1 2">DSM 102126</strain>
    </source>
</reference>
<dbReference type="OrthoDB" id="3431675at2"/>
<proteinExistence type="predicted"/>
<name>A0A6I4W4N3_9ACTN</name>
<dbReference type="Proteomes" id="UP000431901">
    <property type="component" value="Unassembled WGS sequence"/>
</dbReference>
<organism evidence="1 2">
    <name type="scientific">Actinomadura rayongensis</name>
    <dbReference type="NCBI Taxonomy" id="1429076"/>
    <lineage>
        <taxon>Bacteria</taxon>
        <taxon>Bacillati</taxon>
        <taxon>Actinomycetota</taxon>
        <taxon>Actinomycetes</taxon>
        <taxon>Streptosporangiales</taxon>
        <taxon>Thermomonosporaceae</taxon>
        <taxon>Actinomadura</taxon>
    </lineage>
</organism>
<sequence length="64" mass="6751">MEPVELTRLAGTCTRGDCPTVYRTDRGTLAVQGNHLSGNESPAGEAIVEIPDWLLLEAARALGG</sequence>
<protein>
    <submittedName>
        <fullName evidence="1">Uncharacterized protein</fullName>
    </submittedName>
</protein>
<keyword evidence="2" id="KW-1185">Reference proteome</keyword>
<comment type="caution">
    <text evidence="1">The sequence shown here is derived from an EMBL/GenBank/DDBJ whole genome shotgun (WGS) entry which is preliminary data.</text>
</comment>
<gene>
    <name evidence="1" type="ORF">GQ466_04945</name>
</gene>